<evidence type="ECO:0000256" key="7">
    <source>
        <dbReference type="ARBA" id="ARBA00023065"/>
    </source>
</evidence>
<evidence type="ECO:0000259" key="11">
    <source>
        <dbReference type="Pfam" id="PF00999"/>
    </source>
</evidence>
<dbReference type="GO" id="GO:0051453">
    <property type="term" value="P:regulation of intracellular pH"/>
    <property type="evidence" value="ECO:0007669"/>
    <property type="project" value="TreeGrafter"/>
</dbReference>
<dbReference type="AlphaFoldDB" id="A0A4S3B7I0"/>
<keyword evidence="3" id="KW-1003">Cell membrane</keyword>
<evidence type="ECO:0000256" key="5">
    <source>
        <dbReference type="ARBA" id="ARBA00022989"/>
    </source>
</evidence>
<keyword evidence="4 10" id="KW-0812">Transmembrane</keyword>
<evidence type="ECO:0000256" key="1">
    <source>
        <dbReference type="ARBA" id="ARBA00004651"/>
    </source>
</evidence>
<organism evidence="12 13">
    <name type="scientific">Vagococcus silagei</name>
    <dbReference type="NCBI Taxonomy" id="2508885"/>
    <lineage>
        <taxon>Bacteria</taxon>
        <taxon>Bacillati</taxon>
        <taxon>Bacillota</taxon>
        <taxon>Bacilli</taxon>
        <taxon>Lactobacillales</taxon>
        <taxon>Enterococcaceae</taxon>
        <taxon>Vagococcus</taxon>
    </lineage>
</organism>
<keyword evidence="9" id="KW-0739">Sodium transport</keyword>
<evidence type="ECO:0000256" key="2">
    <source>
        <dbReference type="ARBA" id="ARBA00022448"/>
    </source>
</evidence>
<feature type="domain" description="Cation/H+ exchanger transmembrane" evidence="11">
    <location>
        <begin position="11"/>
        <end position="412"/>
    </location>
</feature>
<keyword evidence="7" id="KW-0406">Ion transport</keyword>
<feature type="transmembrane region" description="Helical" evidence="10">
    <location>
        <begin position="227"/>
        <end position="252"/>
    </location>
</feature>
<name>A0A4S3B7I0_9ENTE</name>
<feature type="transmembrane region" description="Helical" evidence="10">
    <location>
        <begin position="389"/>
        <end position="412"/>
    </location>
</feature>
<feature type="transmembrane region" description="Helical" evidence="10">
    <location>
        <begin position="354"/>
        <end position="377"/>
    </location>
</feature>
<dbReference type="GO" id="GO:0015386">
    <property type="term" value="F:potassium:proton antiporter activity"/>
    <property type="evidence" value="ECO:0007669"/>
    <property type="project" value="TreeGrafter"/>
</dbReference>
<proteinExistence type="predicted"/>
<dbReference type="EMBL" id="SDGV01000010">
    <property type="protein sequence ID" value="THB61606.1"/>
    <property type="molecule type" value="Genomic_DNA"/>
</dbReference>
<evidence type="ECO:0000256" key="4">
    <source>
        <dbReference type="ARBA" id="ARBA00022692"/>
    </source>
</evidence>
<dbReference type="OrthoDB" id="9809206at2"/>
<dbReference type="InterPro" id="IPR018422">
    <property type="entry name" value="Cation/H_exchanger_CPA1"/>
</dbReference>
<dbReference type="GO" id="GO:0015385">
    <property type="term" value="F:sodium:proton antiporter activity"/>
    <property type="evidence" value="ECO:0007669"/>
    <property type="project" value="InterPro"/>
</dbReference>
<accession>A0A4S3B7I0</accession>
<comment type="caution">
    <text evidence="12">The sequence shown here is derived from an EMBL/GenBank/DDBJ whole genome shotgun (WGS) entry which is preliminary data.</text>
</comment>
<evidence type="ECO:0000256" key="10">
    <source>
        <dbReference type="SAM" id="Phobius"/>
    </source>
</evidence>
<feature type="transmembrane region" description="Helical" evidence="10">
    <location>
        <begin position="155"/>
        <end position="175"/>
    </location>
</feature>
<sequence>MEVLVSILILILLVGVSNIVSHYVVVIPTALIQIGLGFTAAMLFDFHVDLKSDWFMLLFVSPILYIDAKNFPKKELWEMKAPIFGNAVLLVLLTTVFGGLFIYKIVPEISIPLAFVLAAVLSPTDLVAVQGIAEQTKLPTKLLHLVNGESLINDASGLIAFKYALAAFFTGYFSLQEAAVSFASLIFISIIVGFIFAKIFYAIEFVLLRQGIQDVIPHTILQILTPFAIYLMGEMFHGSGIITVFVAGVVAVEQKPLYRSQLAEIKTVTSNLWDIIIYLLNGVIFIILGVTLPNAMHAAIVNPEINNFNLILYVLLIWFILFLIRSIWSYLYLWFNYIRTKNIHREKPQITAAILTGLTGVRGALTMVMVLSLPYFLPDGNPFEERFLVIFLAGGVIVSSLLIAVVSIPLLMNYRNKMNNLLPLGSEEQECDCLSDIEARTLMTKQAIHALKEELTPENHNVITELLDDLDKHLRYLYLNNDKTENEAYHQIELHYRKLAIDTECRAVHELTQNNSFDKRLIKNYLTMLNYKRRTHTSNFNIVIRQSFFKSKRIMRKILVKSILKKEAQEEEYQSELTLLEKTSAKLTVQVLAEAKNKLDPEKVNYQLEKNIINQISLEYQSKLAHISRQEEDRIHHDLLYRELYLKTLDEERAVIQNLIEKGKISQAMASQLRQSVNYNEATFLQGDFN</sequence>
<feature type="transmembrane region" description="Helical" evidence="10">
    <location>
        <begin position="272"/>
        <end position="290"/>
    </location>
</feature>
<gene>
    <name evidence="12" type="ORF">ESZ54_03905</name>
</gene>
<dbReference type="Gene3D" id="6.10.140.1330">
    <property type="match status" value="1"/>
</dbReference>
<keyword evidence="2" id="KW-0813">Transport</keyword>
<keyword evidence="5 10" id="KW-1133">Transmembrane helix</keyword>
<dbReference type="RefSeq" id="WP_136136379.1">
    <property type="nucleotide sequence ID" value="NZ_SDGV01000010.1"/>
</dbReference>
<feature type="transmembrane region" description="Helical" evidence="10">
    <location>
        <begin position="113"/>
        <end position="133"/>
    </location>
</feature>
<dbReference type="InterPro" id="IPR006153">
    <property type="entry name" value="Cation/H_exchanger_TM"/>
</dbReference>
<keyword evidence="13" id="KW-1185">Reference proteome</keyword>
<evidence type="ECO:0000256" key="6">
    <source>
        <dbReference type="ARBA" id="ARBA00023053"/>
    </source>
</evidence>
<dbReference type="PANTHER" id="PTHR10110">
    <property type="entry name" value="SODIUM/HYDROGEN EXCHANGER"/>
    <property type="match status" value="1"/>
</dbReference>
<dbReference type="Proteomes" id="UP000310506">
    <property type="component" value="Unassembled WGS sequence"/>
</dbReference>
<comment type="subcellular location">
    <subcellularLocation>
        <location evidence="1">Cell membrane</location>
        <topology evidence="1">Multi-pass membrane protein</topology>
    </subcellularLocation>
</comment>
<keyword evidence="8 10" id="KW-0472">Membrane</keyword>
<evidence type="ECO:0000313" key="13">
    <source>
        <dbReference type="Proteomes" id="UP000310506"/>
    </source>
</evidence>
<evidence type="ECO:0000313" key="12">
    <source>
        <dbReference type="EMBL" id="THB61606.1"/>
    </source>
</evidence>
<feature type="transmembrane region" description="Helical" evidence="10">
    <location>
        <begin position="182"/>
        <end position="207"/>
    </location>
</feature>
<dbReference type="PANTHER" id="PTHR10110:SF86">
    <property type="entry name" value="SODIUM_HYDROGEN EXCHANGER 7"/>
    <property type="match status" value="1"/>
</dbReference>
<evidence type="ECO:0000256" key="3">
    <source>
        <dbReference type="ARBA" id="ARBA00022475"/>
    </source>
</evidence>
<dbReference type="GO" id="GO:0098719">
    <property type="term" value="P:sodium ion import across plasma membrane"/>
    <property type="evidence" value="ECO:0007669"/>
    <property type="project" value="TreeGrafter"/>
</dbReference>
<evidence type="ECO:0000256" key="9">
    <source>
        <dbReference type="ARBA" id="ARBA00023201"/>
    </source>
</evidence>
<reference evidence="12 13" key="1">
    <citation type="submission" date="2019-01" db="EMBL/GenBank/DDBJ databases">
        <title>Vagococcus silagei sp. nov. isolated from brewer's grain.</title>
        <authorList>
            <person name="Guu J.-R."/>
        </authorList>
    </citation>
    <scope>NUCLEOTIDE SEQUENCE [LARGE SCALE GENOMIC DNA]</scope>
    <source>
        <strain evidence="12 13">2B-2</strain>
    </source>
</reference>
<evidence type="ECO:0000256" key="8">
    <source>
        <dbReference type="ARBA" id="ARBA00023136"/>
    </source>
</evidence>
<protein>
    <submittedName>
        <fullName evidence="12">Sodium:proton antiporter</fullName>
    </submittedName>
</protein>
<feature type="transmembrane region" description="Helical" evidence="10">
    <location>
        <begin position="310"/>
        <end position="333"/>
    </location>
</feature>
<feature type="transmembrane region" description="Helical" evidence="10">
    <location>
        <begin position="83"/>
        <end position="106"/>
    </location>
</feature>
<keyword evidence="6" id="KW-0915">Sodium</keyword>
<dbReference type="GO" id="GO:0005886">
    <property type="term" value="C:plasma membrane"/>
    <property type="evidence" value="ECO:0007669"/>
    <property type="project" value="UniProtKB-SubCell"/>
</dbReference>
<feature type="transmembrane region" description="Helical" evidence="10">
    <location>
        <begin position="27"/>
        <end position="47"/>
    </location>
</feature>
<dbReference type="Pfam" id="PF00999">
    <property type="entry name" value="Na_H_Exchanger"/>
    <property type="match status" value="1"/>
</dbReference>